<dbReference type="PANTHER" id="PTHR31332">
    <property type="entry name" value="7-HYDROXYMETHYL CHLOROPHYLL A REDUCTASE, CHLOROPLASTIC"/>
    <property type="match status" value="1"/>
</dbReference>
<dbReference type="GO" id="GO:0052592">
    <property type="term" value="F:oxidoreductase activity, acting on CH or CH2 groups, with an iron-sulfur protein as acceptor"/>
    <property type="evidence" value="ECO:0007669"/>
    <property type="project" value="TreeGrafter"/>
</dbReference>
<reference evidence="4" key="2">
    <citation type="journal article" date="2015" name="Sci. Rep.">
        <title>Genetic analysis of capsular polysaccharide synthesis gene clusters in 79 capsular types of Klebsiella spp.</title>
        <authorList>
            <person name="Pan Y.J."/>
            <person name="Lin T.L."/>
            <person name="Chen C.T."/>
            <person name="Chen Y.Y."/>
            <person name="Hsieh P.F."/>
            <person name="Hsu C.R."/>
            <person name="Wu M.C."/>
            <person name="Wang J.T."/>
        </authorList>
    </citation>
    <scope>NUCLEOTIDE SEQUENCE</scope>
    <source>
        <strain evidence="4">438</strain>
    </source>
</reference>
<dbReference type="PANTHER" id="PTHR31332:SF6">
    <property type="entry name" value="FORMATE DEHYDROGENASE SUBUNIT BETA"/>
    <property type="match status" value="1"/>
</dbReference>
<evidence type="ECO:0000313" key="4">
    <source>
        <dbReference type="EMBL" id="BAT24232.1"/>
    </source>
</evidence>
<dbReference type="InterPro" id="IPR007525">
    <property type="entry name" value="FrhB_FdhB_C"/>
</dbReference>
<sequence length="446" mass="50638">MTIKEIVRNELCTGCGVCISEDKSNSSEMIWNSQGFLVPQLSNSSDEKSMERVCPFSLNGQYNEDTLAKLFFKNAPHQDSDIGFYSNLYFGFSKEHRATSSSGGMATFLFEQILLLNQADHLFIVKEIDGKYGYQLHSSVDSIKEISKTRYYPVTLESLFSEIDNIKGTIAISGVACFIKAIRLKQVYNQELRDKITFLVGIICGGLKSKYYTDFLAQSSGCFDDYSNAEYRVKKPESYALDYKFTCKEKYGERIHVVEMRKMGDMWGTGLFKSNACDFCDDVTTELADISLGDAWIEPYSSDGMGNSVVIARSALADDIVKKGIADGSLNLVPASLEQVKSSQQGSFNHRHKGLLFRIKDAESRGRLYPIKRARFLSKQSILFNEIQRLRMKTRENSLALWVNTQNVDEFNDSFTPYLNKLKRVTKFQKIVLKVNRKIKKLRGVK</sequence>
<evidence type="ECO:0000256" key="2">
    <source>
        <dbReference type="ARBA" id="ARBA00023014"/>
    </source>
</evidence>
<accession>A0A0P0YSL5</accession>
<keyword evidence="1" id="KW-0408">Iron</keyword>
<dbReference type="GO" id="GO:0051536">
    <property type="term" value="F:iron-sulfur cluster binding"/>
    <property type="evidence" value="ECO:0007669"/>
    <property type="project" value="UniProtKB-KW"/>
</dbReference>
<dbReference type="InterPro" id="IPR045220">
    <property type="entry name" value="FRHB/FDHB/HCAR-like"/>
</dbReference>
<keyword evidence="2" id="KW-0411">Iron-sulfur</keyword>
<protein>
    <submittedName>
        <fullName evidence="4">Coenzyme F420 hydrogenase/dehydrogenase</fullName>
    </submittedName>
</protein>
<reference evidence="4" key="1">
    <citation type="submission" date="2014-04" db="EMBL/GenBank/DDBJ databases">
        <authorList>
            <person name="Harrison E."/>
        </authorList>
    </citation>
    <scope>NUCLEOTIDE SEQUENCE</scope>
    <source>
        <strain evidence="4">438</strain>
    </source>
</reference>
<keyword evidence="2" id="KW-0479">Metal-binding</keyword>
<evidence type="ECO:0000259" key="3">
    <source>
        <dbReference type="Pfam" id="PF04432"/>
    </source>
</evidence>
<dbReference type="Pfam" id="PF04432">
    <property type="entry name" value="FrhB_FdhB_C"/>
    <property type="match status" value="1"/>
</dbReference>
<dbReference type="EMBL" id="AB924602">
    <property type="protein sequence ID" value="BAT24232.1"/>
    <property type="molecule type" value="Genomic_DNA"/>
</dbReference>
<feature type="domain" description="Coenzyme F420 hydrogenase/dehydrogenase beta subunit C-terminal" evidence="3">
    <location>
        <begin position="169"/>
        <end position="335"/>
    </location>
</feature>
<proteinExistence type="predicted"/>
<evidence type="ECO:0000256" key="1">
    <source>
        <dbReference type="ARBA" id="ARBA00023004"/>
    </source>
</evidence>
<name>A0A0P0YSL5_9ENTR</name>
<organism evidence="4">
    <name type="scientific">Klebsiella sp. 438(3a)</name>
    <dbReference type="NCBI Taxonomy" id="1497834"/>
    <lineage>
        <taxon>Bacteria</taxon>
        <taxon>Pseudomonadati</taxon>
        <taxon>Pseudomonadota</taxon>
        <taxon>Gammaproteobacteria</taxon>
        <taxon>Enterobacterales</taxon>
        <taxon>Enterobacteriaceae</taxon>
        <taxon>Klebsiella/Raoultella group</taxon>
        <taxon>Klebsiella</taxon>
    </lineage>
</organism>
<dbReference type="AlphaFoldDB" id="A0A0P0YSL5"/>